<feature type="region of interest" description="Disordered" evidence="3">
    <location>
        <begin position="216"/>
        <end position="236"/>
    </location>
</feature>
<name>A0A9Q0S5M5_9DIPT</name>
<dbReference type="GO" id="GO:0005634">
    <property type="term" value="C:nucleus"/>
    <property type="evidence" value="ECO:0007669"/>
    <property type="project" value="UniProtKB-SubCell"/>
</dbReference>
<dbReference type="Gene3D" id="2.130.10.10">
    <property type="entry name" value="YVTN repeat-like/Quinoprotein amine dehydrogenase"/>
    <property type="match status" value="1"/>
</dbReference>
<organism evidence="4 5">
    <name type="scientific">Pseudolycoriella hygida</name>
    <dbReference type="NCBI Taxonomy" id="35572"/>
    <lineage>
        <taxon>Eukaryota</taxon>
        <taxon>Metazoa</taxon>
        <taxon>Ecdysozoa</taxon>
        <taxon>Arthropoda</taxon>
        <taxon>Hexapoda</taxon>
        <taxon>Insecta</taxon>
        <taxon>Pterygota</taxon>
        <taxon>Neoptera</taxon>
        <taxon>Endopterygota</taxon>
        <taxon>Diptera</taxon>
        <taxon>Nematocera</taxon>
        <taxon>Sciaroidea</taxon>
        <taxon>Sciaridae</taxon>
        <taxon>Pseudolycoriella</taxon>
    </lineage>
</organism>
<comment type="subcellular location">
    <subcellularLocation>
        <location evidence="1">Nucleus</location>
    </subcellularLocation>
</comment>
<keyword evidence="5" id="KW-1185">Reference proteome</keyword>
<gene>
    <name evidence="4" type="primary">mahj_4</name>
    <name evidence="4" type="ORF">Bhyg_01223</name>
</gene>
<proteinExistence type="predicted"/>
<evidence type="ECO:0000256" key="3">
    <source>
        <dbReference type="SAM" id="MobiDB-lite"/>
    </source>
</evidence>
<dbReference type="EMBL" id="WJQU01000001">
    <property type="protein sequence ID" value="KAJ6646014.1"/>
    <property type="molecule type" value="Genomic_DNA"/>
</dbReference>
<dbReference type="Proteomes" id="UP001151699">
    <property type="component" value="Chromosome A"/>
</dbReference>
<dbReference type="InterPro" id="IPR033270">
    <property type="entry name" value="VPRBP/DCAF1"/>
</dbReference>
<accession>A0A9Q0S5M5</accession>
<keyword evidence="2" id="KW-0539">Nucleus</keyword>
<dbReference type="OrthoDB" id="8056091at2759"/>
<dbReference type="PANTHER" id="PTHR13129">
    <property type="entry name" value="VPRBP PROTEIN-RELATED"/>
    <property type="match status" value="1"/>
</dbReference>
<dbReference type="AlphaFoldDB" id="A0A9Q0S5M5"/>
<evidence type="ECO:0000313" key="4">
    <source>
        <dbReference type="EMBL" id="KAJ6646014.1"/>
    </source>
</evidence>
<comment type="caution">
    <text evidence="4">The sequence shown here is derived from an EMBL/GenBank/DDBJ whole genome shotgun (WGS) entry which is preliminary data.</text>
</comment>
<evidence type="ECO:0000313" key="5">
    <source>
        <dbReference type="Proteomes" id="UP001151699"/>
    </source>
</evidence>
<reference evidence="4" key="1">
    <citation type="submission" date="2022-07" db="EMBL/GenBank/DDBJ databases">
        <authorList>
            <person name="Trinca V."/>
            <person name="Uliana J.V.C."/>
            <person name="Torres T.T."/>
            <person name="Ward R.J."/>
            <person name="Monesi N."/>
        </authorList>
    </citation>
    <scope>NUCLEOTIDE SEQUENCE</scope>
    <source>
        <strain evidence="4">HSMRA1968</strain>
        <tissue evidence="4">Whole embryos</tissue>
    </source>
</reference>
<dbReference type="GO" id="GO:0016567">
    <property type="term" value="P:protein ubiquitination"/>
    <property type="evidence" value="ECO:0007669"/>
    <property type="project" value="InterPro"/>
</dbReference>
<dbReference type="InterPro" id="IPR015943">
    <property type="entry name" value="WD40/YVTN_repeat-like_dom_sf"/>
</dbReference>
<sequence>MYTFSGVFHPNGLELVADDNVWDMRTLRLLRTVPELHRSIVKFSPQNVIYAVECETRRLAPGDTNYNFDFGFMSDVFKTLDGDDYSRINTVNVRGSIMDLSVNKYGSQIALIHKMDSVQLYNVGARKNRGDGTDSDTGATRRCKECLHYISGDGDNEDVNIGTDLTKGIDEPNQNGNNAEAENSVRGKYIIAAAPSNFTRRCRECNLFYANDYEEDESDDADIGNGWSKGVDFSNK</sequence>
<protein>
    <submittedName>
        <fullName evidence="4">Protein mahjong</fullName>
    </submittedName>
</protein>
<evidence type="ECO:0000256" key="1">
    <source>
        <dbReference type="ARBA" id="ARBA00004123"/>
    </source>
</evidence>
<dbReference type="PANTHER" id="PTHR13129:SF4">
    <property type="entry name" value="DDB1- AND CUL4-ASSOCIATED FACTOR 1"/>
    <property type="match status" value="1"/>
</dbReference>
<dbReference type="GO" id="GO:0080008">
    <property type="term" value="C:Cul4-RING E3 ubiquitin ligase complex"/>
    <property type="evidence" value="ECO:0007669"/>
    <property type="project" value="TreeGrafter"/>
</dbReference>
<evidence type="ECO:0000256" key="2">
    <source>
        <dbReference type="ARBA" id="ARBA00023242"/>
    </source>
</evidence>